<dbReference type="NCBIfam" id="TIGR01557">
    <property type="entry name" value="myb_SHAQKYF"/>
    <property type="match status" value="1"/>
</dbReference>
<dbReference type="InterPro" id="IPR017884">
    <property type="entry name" value="SANT_dom"/>
</dbReference>
<dbReference type="InterPro" id="IPR001005">
    <property type="entry name" value="SANT/Myb"/>
</dbReference>
<keyword evidence="5" id="KW-0539">Nucleus</keyword>
<dbReference type="InterPro" id="IPR009057">
    <property type="entry name" value="Homeodomain-like_sf"/>
</dbReference>
<dbReference type="InterPro" id="IPR052245">
    <property type="entry name" value="Plant_Stress_Dev_TF"/>
</dbReference>
<evidence type="ECO:0000256" key="3">
    <source>
        <dbReference type="ARBA" id="ARBA00023125"/>
    </source>
</evidence>
<dbReference type="GO" id="GO:0009744">
    <property type="term" value="P:response to sucrose"/>
    <property type="evidence" value="ECO:0007669"/>
    <property type="project" value="UniProtKB-ARBA"/>
</dbReference>
<dbReference type="PROSITE" id="PS51294">
    <property type="entry name" value="HTH_MYB"/>
    <property type="match status" value="1"/>
</dbReference>
<keyword evidence="3" id="KW-0238">DNA-binding</keyword>
<evidence type="ECO:0000256" key="5">
    <source>
        <dbReference type="ARBA" id="ARBA00023242"/>
    </source>
</evidence>
<evidence type="ECO:0000256" key="1">
    <source>
        <dbReference type="ARBA" id="ARBA00004123"/>
    </source>
</evidence>
<proteinExistence type="predicted"/>
<feature type="region of interest" description="Disordered" evidence="6">
    <location>
        <begin position="79"/>
        <end position="101"/>
    </location>
</feature>
<sequence length="344" mass="37672">MGEGLREGSKGEARVLKLFGVRILEEGDGGDGRMSPSAAEMEEKEVMRKSKSMGNLQVTTTFAAEHADGDHCYLSDGGLVPAPRRRGSGGGRHERKKGVPWTEEEHRTFLAGLEKLGRGDWRGISKKFVTTRTPSQVASHAQKYFLRQNNPNKKKRRSSLFDMVINDAAFSSETSVISMSSKKSNEVLENNNHSNSHDDCMEQDHELHKFQVAFPLQGSDASPPLPDIRHPMESLAISSVDHVVGISAKVKDLAMPTSSLYPEVNTTTQKHAASRIKSEQAAACAPIFLDLSLDPATQSDSGFLILSNETSASASMEDNDLKLSIAPPQPLPYQFIITSCSRYN</sequence>
<name>A0AAQ3JZ94_9LILI</name>
<dbReference type="GO" id="GO:0009723">
    <property type="term" value="P:response to ethylene"/>
    <property type="evidence" value="ECO:0007669"/>
    <property type="project" value="TreeGrafter"/>
</dbReference>
<dbReference type="Proteomes" id="UP001327560">
    <property type="component" value="Chromosome 2"/>
</dbReference>
<feature type="compositionally biased region" description="Basic residues" evidence="6">
    <location>
        <begin position="83"/>
        <end position="98"/>
    </location>
</feature>
<dbReference type="GO" id="GO:0005634">
    <property type="term" value="C:nucleus"/>
    <property type="evidence" value="ECO:0007669"/>
    <property type="project" value="UniProtKB-SubCell"/>
</dbReference>
<dbReference type="SMART" id="SM00717">
    <property type="entry name" value="SANT"/>
    <property type="match status" value="1"/>
</dbReference>
<comment type="subcellular location">
    <subcellularLocation>
        <location evidence="1">Nucleus</location>
    </subcellularLocation>
</comment>
<dbReference type="GO" id="GO:0009739">
    <property type="term" value="P:response to gibberellin"/>
    <property type="evidence" value="ECO:0007669"/>
    <property type="project" value="TreeGrafter"/>
</dbReference>
<evidence type="ECO:0000256" key="2">
    <source>
        <dbReference type="ARBA" id="ARBA00023015"/>
    </source>
</evidence>
<organism evidence="10 11">
    <name type="scientific">Canna indica</name>
    <name type="common">Indian-shot</name>
    <dbReference type="NCBI Taxonomy" id="4628"/>
    <lineage>
        <taxon>Eukaryota</taxon>
        <taxon>Viridiplantae</taxon>
        <taxon>Streptophyta</taxon>
        <taxon>Embryophyta</taxon>
        <taxon>Tracheophyta</taxon>
        <taxon>Spermatophyta</taxon>
        <taxon>Magnoliopsida</taxon>
        <taxon>Liliopsida</taxon>
        <taxon>Zingiberales</taxon>
        <taxon>Cannaceae</taxon>
        <taxon>Canna</taxon>
    </lineage>
</organism>
<evidence type="ECO:0000259" key="7">
    <source>
        <dbReference type="PROSITE" id="PS50090"/>
    </source>
</evidence>
<keyword evidence="11" id="KW-1185">Reference proteome</keyword>
<dbReference type="PANTHER" id="PTHR44191">
    <property type="entry name" value="TRANSCRIPTION FACTOR KUA1"/>
    <property type="match status" value="1"/>
</dbReference>
<feature type="domain" description="SANT" evidence="8">
    <location>
        <begin position="101"/>
        <end position="149"/>
    </location>
</feature>
<dbReference type="PROSITE" id="PS51293">
    <property type="entry name" value="SANT"/>
    <property type="match status" value="1"/>
</dbReference>
<dbReference type="GO" id="GO:0003677">
    <property type="term" value="F:DNA binding"/>
    <property type="evidence" value="ECO:0007669"/>
    <property type="project" value="UniProtKB-KW"/>
</dbReference>
<dbReference type="Gene3D" id="1.10.10.60">
    <property type="entry name" value="Homeodomain-like"/>
    <property type="match status" value="1"/>
</dbReference>
<protein>
    <submittedName>
        <fullName evidence="10">Transcription factor KUA1</fullName>
    </submittedName>
</protein>
<dbReference type="EMBL" id="CP136891">
    <property type="protein sequence ID" value="WOK98084.1"/>
    <property type="molecule type" value="Genomic_DNA"/>
</dbReference>
<evidence type="ECO:0000259" key="9">
    <source>
        <dbReference type="PROSITE" id="PS51294"/>
    </source>
</evidence>
<dbReference type="CDD" id="cd00167">
    <property type="entry name" value="SANT"/>
    <property type="match status" value="1"/>
</dbReference>
<dbReference type="GO" id="GO:0006355">
    <property type="term" value="P:regulation of DNA-templated transcription"/>
    <property type="evidence" value="ECO:0007669"/>
    <property type="project" value="UniProtKB-ARBA"/>
</dbReference>
<dbReference type="AlphaFoldDB" id="A0AAQ3JZ94"/>
<evidence type="ECO:0000259" key="8">
    <source>
        <dbReference type="PROSITE" id="PS51293"/>
    </source>
</evidence>
<feature type="domain" description="HTH myb-type" evidence="9">
    <location>
        <begin position="93"/>
        <end position="149"/>
    </location>
</feature>
<dbReference type="FunFam" id="1.10.10.60:FF:000009">
    <property type="entry name" value="transcription factor MYB1R1"/>
    <property type="match status" value="1"/>
</dbReference>
<evidence type="ECO:0000313" key="10">
    <source>
        <dbReference type="EMBL" id="WOK98084.1"/>
    </source>
</evidence>
<gene>
    <name evidence="10" type="ORF">Cni_G06794</name>
</gene>
<dbReference type="SUPFAM" id="SSF46689">
    <property type="entry name" value="Homeodomain-like"/>
    <property type="match status" value="1"/>
</dbReference>
<dbReference type="PROSITE" id="PS50090">
    <property type="entry name" value="MYB_LIKE"/>
    <property type="match status" value="1"/>
</dbReference>
<evidence type="ECO:0000256" key="4">
    <source>
        <dbReference type="ARBA" id="ARBA00023163"/>
    </source>
</evidence>
<keyword evidence="4" id="KW-0804">Transcription</keyword>
<keyword evidence="2" id="KW-0805">Transcription regulation</keyword>
<dbReference type="InterPro" id="IPR006447">
    <property type="entry name" value="Myb_dom_plants"/>
</dbReference>
<feature type="domain" description="Myb-like" evidence="7">
    <location>
        <begin position="93"/>
        <end position="145"/>
    </location>
</feature>
<dbReference type="Pfam" id="PF00249">
    <property type="entry name" value="Myb_DNA-binding"/>
    <property type="match status" value="1"/>
</dbReference>
<reference evidence="10 11" key="1">
    <citation type="submission" date="2023-10" db="EMBL/GenBank/DDBJ databases">
        <title>Chromosome-scale genome assembly provides insights into flower coloration mechanisms of Canna indica.</title>
        <authorList>
            <person name="Li C."/>
        </authorList>
    </citation>
    <scope>NUCLEOTIDE SEQUENCE [LARGE SCALE GENOMIC DNA]</scope>
    <source>
        <tissue evidence="10">Flower</tissue>
    </source>
</reference>
<evidence type="ECO:0000256" key="6">
    <source>
        <dbReference type="SAM" id="MobiDB-lite"/>
    </source>
</evidence>
<evidence type="ECO:0000313" key="11">
    <source>
        <dbReference type="Proteomes" id="UP001327560"/>
    </source>
</evidence>
<dbReference type="InterPro" id="IPR017930">
    <property type="entry name" value="Myb_dom"/>
</dbReference>
<accession>A0AAQ3JZ94</accession>
<dbReference type="PANTHER" id="PTHR44191:SF62">
    <property type="entry name" value="OS04G0341900 PROTEIN"/>
    <property type="match status" value="1"/>
</dbReference>